<comment type="caution">
    <text evidence="1">The sequence shown here is derived from an EMBL/GenBank/DDBJ whole genome shotgun (WGS) entry which is preliminary data.</text>
</comment>
<dbReference type="HOGENOM" id="CLU_2258021_0_0_10"/>
<dbReference type="EMBL" id="ACCH01000017">
    <property type="protein sequence ID" value="EEF92129.1"/>
    <property type="molecule type" value="Genomic_DNA"/>
</dbReference>
<dbReference type="Proteomes" id="UP000003711">
    <property type="component" value="Unassembled WGS sequence"/>
</dbReference>
<dbReference type="Gene3D" id="3.90.550.10">
    <property type="entry name" value="Spore Coat Polysaccharide Biosynthesis Protein SpsA, Chain A"/>
    <property type="match status" value="1"/>
</dbReference>
<accession>E2N7I0</accession>
<evidence type="ECO:0000313" key="2">
    <source>
        <dbReference type="Proteomes" id="UP000003711"/>
    </source>
</evidence>
<sequence length="103" mass="11375">MKPTLFLLAAGMGSRYGGLKQLDGLGPNGETIMDYSIYDAINAGFGKLVFVIRKDFEKDFRDKIISKYEGHIPCELVFQSIDDLPEGFTCPEVVRSPGEPTTP</sequence>
<gene>
    <name evidence="1" type="ORF">BACCELL_00223</name>
</gene>
<proteinExistence type="predicted"/>
<reference evidence="1 2" key="1">
    <citation type="submission" date="2008-12" db="EMBL/GenBank/DDBJ databases">
        <authorList>
            <person name="Fulton L."/>
            <person name="Clifton S."/>
            <person name="Fulton B."/>
            <person name="Xu J."/>
            <person name="Minx P."/>
            <person name="Pepin K.H."/>
            <person name="Johnson M."/>
            <person name="Bhonagiri V."/>
            <person name="Nash W.E."/>
            <person name="Mardis E.R."/>
            <person name="Wilson R.K."/>
        </authorList>
    </citation>
    <scope>NUCLEOTIDE SEQUENCE [LARGE SCALE GENOMIC DNA]</scope>
    <source>
        <strain evidence="1 2">DSM 14838</strain>
    </source>
</reference>
<dbReference type="SUPFAM" id="SSF53448">
    <property type="entry name" value="Nucleotide-diphospho-sugar transferases"/>
    <property type="match status" value="1"/>
</dbReference>
<name>E2N7I0_9BACE</name>
<dbReference type="AlphaFoldDB" id="E2N7I0"/>
<protein>
    <recommendedName>
        <fullName evidence="3">Nucleotidyl transferase domain-containing protein</fullName>
    </recommendedName>
</protein>
<evidence type="ECO:0008006" key="3">
    <source>
        <dbReference type="Google" id="ProtNLM"/>
    </source>
</evidence>
<organism evidence="1 2">
    <name type="scientific">Bacteroides cellulosilyticus DSM 14838</name>
    <dbReference type="NCBI Taxonomy" id="537012"/>
    <lineage>
        <taxon>Bacteria</taxon>
        <taxon>Pseudomonadati</taxon>
        <taxon>Bacteroidota</taxon>
        <taxon>Bacteroidia</taxon>
        <taxon>Bacteroidales</taxon>
        <taxon>Bacteroidaceae</taxon>
        <taxon>Bacteroides</taxon>
    </lineage>
</organism>
<evidence type="ECO:0000313" key="1">
    <source>
        <dbReference type="EMBL" id="EEF92129.1"/>
    </source>
</evidence>
<dbReference type="InterPro" id="IPR029044">
    <property type="entry name" value="Nucleotide-diphossugar_trans"/>
</dbReference>
<reference evidence="1 2" key="2">
    <citation type="submission" date="2009-01" db="EMBL/GenBank/DDBJ databases">
        <title>Draft genome sequence of Bacteroides cellulosilyticus (DSM 14838).</title>
        <authorList>
            <person name="Sudarsanam P."/>
            <person name="Ley R."/>
            <person name="Guruge J."/>
            <person name="Turnbaugh P.J."/>
            <person name="Mahowald M."/>
            <person name="Liep D."/>
            <person name="Gordon J."/>
        </authorList>
    </citation>
    <scope>NUCLEOTIDE SEQUENCE [LARGE SCALE GENOMIC DNA]</scope>
    <source>
        <strain evidence="1 2">DSM 14838</strain>
    </source>
</reference>